<protein>
    <submittedName>
        <fullName evidence="1">Uncharacterized protein</fullName>
    </submittedName>
</protein>
<sequence>MYPARVWGWGWEHASWDVPCSSVLHAVMPDCAELVDEESTVAYAVERRLKPF</sequence>
<reference evidence="1 2" key="1">
    <citation type="submission" date="2014-09" db="EMBL/GenBank/DDBJ databases">
        <authorList>
            <person name="Magalhaes I.L.F."/>
            <person name="Oliveira U."/>
            <person name="Santos F.R."/>
            <person name="Vidigal T.H.D.A."/>
            <person name="Brescovit A.D."/>
            <person name="Santos A.J."/>
        </authorList>
    </citation>
    <scope>NUCLEOTIDE SEQUENCE [LARGE SCALE GENOMIC DNA]</scope>
</reference>
<keyword evidence="2" id="KW-1185">Reference proteome</keyword>
<dbReference type="Proteomes" id="UP000054845">
    <property type="component" value="Unassembled WGS sequence"/>
</dbReference>
<name>A0A0P1BHF5_9BASI</name>
<evidence type="ECO:0000313" key="1">
    <source>
        <dbReference type="EMBL" id="CEH15752.1"/>
    </source>
</evidence>
<organism evidence="1 2">
    <name type="scientific">Ceraceosorus bombacis</name>
    <dbReference type="NCBI Taxonomy" id="401625"/>
    <lineage>
        <taxon>Eukaryota</taxon>
        <taxon>Fungi</taxon>
        <taxon>Dikarya</taxon>
        <taxon>Basidiomycota</taxon>
        <taxon>Ustilaginomycotina</taxon>
        <taxon>Exobasidiomycetes</taxon>
        <taxon>Ceraceosorales</taxon>
        <taxon>Ceraceosoraceae</taxon>
        <taxon>Ceraceosorus</taxon>
    </lineage>
</organism>
<dbReference type="EMBL" id="CCYA01000272">
    <property type="protein sequence ID" value="CEH15752.1"/>
    <property type="molecule type" value="Genomic_DNA"/>
</dbReference>
<evidence type="ECO:0000313" key="2">
    <source>
        <dbReference type="Proteomes" id="UP000054845"/>
    </source>
</evidence>
<dbReference type="AlphaFoldDB" id="A0A0P1BHF5"/>
<proteinExistence type="predicted"/>
<accession>A0A0P1BHF5</accession>